<evidence type="ECO:0000313" key="4">
    <source>
        <dbReference type="Proteomes" id="UP001501759"/>
    </source>
</evidence>
<accession>A0ABP9JKX3</accession>
<proteinExistence type="predicted"/>
<sequence length="66" mass="7618">MSVVEGLVWASTVWAVFLAFAITDVPDLLDRAATRMRQQHLPHWARHGHTPPPHNIAPKHRRHARR</sequence>
<keyword evidence="2" id="KW-0472">Membrane</keyword>
<evidence type="ECO:0000256" key="2">
    <source>
        <dbReference type="SAM" id="Phobius"/>
    </source>
</evidence>
<reference evidence="4" key="1">
    <citation type="journal article" date="2019" name="Int. J. Syst. Evol. Microbiol.">
        <title>The Global Catalogue of Microorganisms (GCM) 10K type strain sequencing project: providing services to taxonomists for standard genome sequencing and annotation.</title>
        <authorList>
            <consortium name="The Broad Institute Genomics Platform"/>
            <consortium name="The Broad Institute Genome Sequencing Center for Infectious Disease"/>
            <person name="Wu L."/>
            <person name="Ma J."/>
        </authorList>
    </citation>
    <scope>NUCLEOTIDE SEQUENCE [LARGE SCALE GENOMIC DNA]</scope>
    <source>
        <strain evidence="4">JCM 18409</strain>
    </source>
</reference>
<evidence type="ECO:0000256" key="1">
    <source>
        <dbReference type="SAM" id="MobiDB-lite"/>
    </source>
</evidence>
<feature type="region of interest" description="Disordered" evidence="1">
    <location>
        <begin position="42"/>
        <end position="66"/>
    </location>
</feature>
<gene>
    <name evidence="3" type="ORF">GCM10023335_76110</name>
</gene>
<name>A0ABP9JKX3_9ACTN</name>
<feature type="compositionally biased region" description="Basic residues" evidence="1">
    <location>
        <begin position="57"/>
        <end position="66"/>
    </location>
</feature>
<feature type="transmembrane region" description="Helical" evidence="2">
    <location>
        <begin position="6"/>
        <end position="29"/>
    </location>
</feature>
<dbReference type="Proteomes" id="UP001501759">
    <property type="component" value="Unassembled WGS sequence"/>
</dbReference>
<protein>
    <submittedName>
        <fullName evidence="3">Uncharacterized protein</fullName>
    </submittedName>
</protein>
<keyword evidence="2" id="KW-1133">Transmembrane helix</keyword>
<evidence type="ECO:0000313" key="3">
    <source>
        <dbReference type="EMBL" id="GAA5033033.1"/>
    </source>
</evidence>
<keyword evidence="2" id="KW-0812">Transmembrane</keyword>
<dbReference type="RefSeq" id="WP_345657391.1">
    <property type="nucleotide sequence ID" value="NZ_BAABKB010000040.1"/>
</dbReference>
<comment type="caution">
    <text evidence="3">The sequence shown here is derived from an EMBL/GenBank/DDBJ whole genome shotgun (WGS) entry which is preliminary data.</text>
</comment>
<dbReference type="EMBL" id="BAABKB010000040">
    <property type="protein sequence ID" value="GAA5033033.1"/>
    <property type="molecule type" value="Genomic_DNA"/>
</dbReference>
<organism evidence="3 4">
    <name type="scientific">Streptomyces siamensis</name>
    <dbReference type="NCBI Taxonomy" id="1274986"/>
    <lineage>
        <taxon>Bacteria</taxon>
        <taxon>Bacillati</taxon>
        <taxon>Actinomycetota</taxon>
        <taxon>Actinomycetes</taxon>
        <taxon>Kitasatosporales</taxon>
        <taxon>Streptomycetaceae</taxon>
        <taxon>Streptomyces</taxon>
    </lineage>
</organism>
<keyword evidence="4" id="KW-1185">Reference proteome</keyword>